<dbReference type="Pfam" id="PF25879">
    <property type="entry name" value="WHD_LYAR"/>
    <property type="match status" value="1"/>
</dbReference>
<keyword evidence="2" id="KW-0539">Nucleus</keyword>
<feature type="domain" description="Cell growth-regulating nucleolar protein-like winged helix" evidence="5">
    <location>
        <begin position="263"/>
        <end position="335"/>
    </location>
</feature>
<evidence type="ECO:0000256" key="3">
    <source>
        <dbReference type="SAM" id="MobiDB-lite"/>
    </source>
</evidence>
<evidence type="ECO:0000256" key="4">
    <source>
        <dbReference type="SAM" id="SignalP"/>
    </source>
</evidence>
<organism evidence="6 7">
    <name type="scientific">Hevea brasiliensis</name>
    <name type="common">Para rubber tree</name>
    <name type="synonym">Siphonia brasiliensis</name>
    <dbReference type="NCBI Taxonomy" id="3981"/>
    <lineage>
        <taxon>Eukaryota</taxon>
        <taxon>Viridiplantae</taxon>
        <taxon>Streptophyta</taxon>
        <taxon>Embryophyta</taxon>
        <taxon>Tracheophyta</taxon>
        <taxon>Spermatophyta</taxon>
        <taxon>Magnoliopsida</taxon>
        <taxon>eudicotyledons</taxon>
        <taxon>Gunneridae</taxon>
        <taxon>Pentapetalae</taxon>
        <taxon>rosids</taxon>
        <taxon>fabids</taxon>
        <taxon>Malpighiales</taxon>
        <taxon>Euphorbiaceae</taxon>
        <taxon>Crotonoideae</taxon>
        <taxon>Micrandreae</taxon>
        <taxon>Hevea</taxon>
    </lineage>
</organism>
<comment type="caution">
    <text evidence="6">The sequence shown here is derived from an EMBL/GenBank/DDBJ whole genome shotgun (WGS) entry which is preliminary data.</text>
</comment>
<feature type="compositionally biased region" description="Acidic residues" evidence="3">
    <location>
        <begin position="230"/>
        <end position="242"/>
    </location>
</feature>
<evidence type="ECO:0000259" key="5">
    <source>
        <dbReference type="Pfam" id="PF25879"/>
    </source>
</evidence>
<feature type="region of interest" description="Disordered" evidence="3">
    <location>
        <begin position="23"/>
        <end position="55"/>
    </location>
</feature>
<feature type="compositionally biased region" description="Acidic residues" evidence="3">
    <location>
        <begin position="199"/>
        <end position="217"/>
    </location>
</feature>
<dbReference type="PANTHER" id="PTHR23149">
    <property type="entry name" value="G PATCH DOMAIN CONTAINING PROTEIN"/>
    <property type="match status" value="1"/>
</dbReference>
<dbReference type="GO" id="GO:0005730">
    <property type="term" value="C:nucleolus"/>
    <property type="evidence" value="ECO:0007669"/>
    <property type="project" value="TreeGrafter"/>
</dbReference>
<dbReference type="Proteomes" id="UP000467840">
    <property type="component" value="Chromosome 15"/>
</dbReference>
<sequence>MILTSFSLLFVINQQQAAHAPDEVVKKKHTEEKTEIGVSSDHQEPVVKATRPQGRYKKRERGKLVHAYSSKDLEGILVEESSQKNPVVENELQSAEASEPEIFYPEESKAEAVSQEWWGYKSGFVSGGFLGAQTKKKNRSGNAQNCNKRTAFVEEDQENLYNLVQGKATAGKQGLGIKDRLKKVAGVRFQGKKISFSNSDDEDSASDDMDSADFDSSAEEKYDETPAIENVDEEKVDNEDSADFGSLGKQKCDSTPEMKIIDEQKVKLKKLCKGLLRQAPRESLKLKKLKVLIEEHSSSFISNFSLRKDALAYLKQKLESSRNFSVEGKRVSLACRRG</sequence>
<comment type="subcellular location">
    <subcellularLocation>
        <location evidence="1">Nucleus</location>
    </subcellularLocation>
</comment>
<evidence type="ECO:0000256" key="2">
    <source>
        <dbReference type="ARBA" id="ARBA00023242"/>
    </source>
</evidence>
<keyword evidence="4" id="KW-0732">Signal</keyword>
<dbReference type="PANTHER" id="PTHR23149:SF9">
    <property type="entry name" value="G PATCH DOMAIN-CONTAINING PROTEIN 4"/>
    <property type="match status" value="1"/>
</dbReference>
<protein>
    <recommendedName>
        <fullName evidence="5">Cell growth-regulating nucleolar protein-like winged helix domain-containing protein</fullName>
    </recommendedName>
</protein>
<dbReference type="InterPro" id="IPR058719">
    <property type="entry name" value="WHD_LYAR"/>
</dbReference>
<feature type="signal peptide" evidence="4">
    <location>
        <begin position="1"/>
        <end position="17"/>
    </location>
</feature>
<feature type="compositionally biased region" description="Basic and acidic residues" evidence="3">
    <location>
        <begin position="23"/>
        <end position="45"/>
    </location>
</feature>
<dbReference type="AlphaFoldDB" id="A0A6A6MLH1"/>
<evidence type="ECO:0000256" key="1">
    <source>
        <dbReference type="ARBA" id="ARBA00004123"/>
    </source>
</evidence>
<feature type="region of interest" description="Disordered" evidence="3">
    <location>
        <begin position="196"/>
        <end position="248"/>
    </location>
</feature>
<dbReference type="EMBL" id="JAAGAX010000005">
    <property type="protein sequence ID" value="KAF2313355.1"/>
    <property type="molecule type" value="Genomic_DNA"/>
</dbReference>
<reference evidence="6 7" key="1">
    <citation type="journal article" date="2020" name="Mol. Plant">
        <title>The Chromosome-Based Rubber Tree Genome Provides New Insights into Spurge Genome Evolution and Rubber Biosynthesis.</title>
        <authorList>
            <person name="Liu J."/>
            <person name="Shi C."/>
            <person name="Shi C.C."/>
            <person name="Li W."/>
            <person name="Zhang Q.J."/>
            <person name="Zhang Y."/>
            <person name="Li K."/>
            <person name="Lu H.F."/>
            <person name="Shi C."/>
            <person name="Zhu S.T."/>
            <person name="Xiao Z.Y."/>
            <person name="Nan H."/>
            <person name="Yue Y."/>
            <person name="Zhu X.G."/>
            <person name="Wu Y."/>
            <person name="Hong X.N."/>
            <person name="Fan G.Y."/>
            <person name="Tong Y."/>
            <person name="Zhang D."/>
            <person name="Mao C.L."/>
            <person name="Liu Y.L."/>
            <person name="Hao S.J."/>
            <person name="Liu W.Q."/>
            <person name="Lv M.Q."/>
            <person name="Zhang H.B."/>
            <person name="Liu Y."/>
            <person name="Hu-Tang G.R."/>
            <person name="Wang J.P."/>
            <person name="Wang J.H."/>
            <person name="Sun Y.H."/>
            <person name="Ni S.B."/>
            <person name="Chen W.B."/>
            <person name="Zhang X.C."/>
            <person name="Jiao Y.N."/>
            <person name="Eichler E.E."/>
            <person name="Li G.H."/>
            <person name="Liu X."/>
            <person name="Gao L.Z."/>
        </authorList>
    </citation>
    <scope>NUCLEOTIDE SEQUENCE [LARGE SCALE GENOMIC DNA]</scope>
    <source>
        <strain evidence="7">cv. GT1</strain>
        <tissue evidence="6">Leaf</tissue>
    </source>
</reference>
<feature type="chain" id="PRO_5025673233" description="Cell growth-regulating nucleolar protein-like winged helix domain-containing protein" evidence="4">
    <location>
        <begin position="18"/>
        <end position="338"/>
    </location>
</feature>
<dbReference type="InterPro" id="IPR050656">
    <property type="entry name" value="PINX1"/>
</dbReference>
<gene>
    <name evidence="6" type="ORF">GH714_010534</name>
</gene>
<keyword evidence="7" id="KW-1185">Reference proteome</keyword>
<proteinExistence type="predicted"/>
<name>A0A6A6MLH1_HEVBR</name>
<accession>A0A6A6MLH1</accession>
<evidence type="ECO:0000313" key="7">
    <source>
        <dbReference type="Proteomes" id="UP000467840"/>
    </source>
</evidence>
<evidence type="ECO:0000313" key="6">
    <source>
        <dbReference type="EMBL" id="KAF2313355.1"/>
    </source>
</evidence>